<keyword evidence="2" id="KW-1133">Transmembrane helix</keyword>
<dbReference type="Proteomes" id="UP001172101">
    <property type="component" value="Unassembled WGS sequence"/>
</dbReference>
<reference evidence="3" key="1">
    <citation type="submission" date="2023-06" db="EMBL/GenBank/DDBJ databases">
        <title>Genome-scale phylogeny and comparative genomics of the fungal order Sordariales.</title>
        <authorList>
            <consortium name="Lawrence Berkeley National Laboratory"/>
            <person name="Hensen N."/>
            <person name="Bonometti L."/>
            <person name="Westerberg I."/>
            <person name="Brannstrom I.O."/>
            <person name="Guillou S."/>
            <person name="Cros-Aarteil S."/>
            <person name="Calhoun S."/>
            <person name="Haridas S."/>
            <person name="Kuo A."/>
            <person name="Mondo S."/>
            <person name="Pangilinan J."/>
            <person name="Riley R."/>
            <person name="LaButti K."/>
            <person name="Andreopoulos B."/>
            <person name="Lipzen A."/>
            <person name="Chen C."/>
            <person name="Yanf M."/>
            <person name="Daum C."/>
            <person name="Ng V."/>
            <person name="Clum A."/>
            <person name="Steindorff A."/>
            <person name="Ohm R."/>
            <person name="Martin F."/>
            <person name="Silar P."/>
            <person name="Natvig D."/>
            <person name="Lalanne C."/>
            <person name="Gautier V."/>
            <person name="Ament-velasquez S.L."/>
            <person name="Kruys A."/>
            <person name="Hutchinson M.I."/>
            <person name="Powell A.J."/>
            <person name="Barry K."/>
            <person name="Miller A.N."/>
            <person name="Grigoriev I.V."/>
            <person name="Debuchy R."/>
            <person name="Gladieux P."/>
            <person name="Thoren M.H."/>
            <person name="Johannesson H."/>
        </authorList>
    </citation>
    <scope>NUCLEOTIDE SEQUENCE</scope>
    <source>
        <strain evidence="3">SMH2392-1A</strain>
    </source>
</reference>
<dbReference type="RefSeq" id="XP_060292220.1">
    <property type="nucleotide sequence ID" value="XM_060440523.1"/>
</dbReference>
<dbReference type="EMBL" id="JAUIRO010000007">
    <property type="protein sequence ID" value="KAK0707126.1"/>
    <property type="molecule type" value="Genomic_DNA"/>
</dbReference>
<keyword evidence="2" id="KW-0472">Membrane</keyword>
<keyword evidence="4" id="KW-1185">Reference proteome</keyword>
<evidence type="ECO:0000313" key="4">
    <source>
        <dbReference type="Proteomes" id="UP001172101"/>
    </source>
</evidence>
<proteinExistence type="predicted"/>
<feature type="compositionally biased region" description="Low complexity" evidence="1">
    <location>
        <begin position="235"/>
        <end position="245"/>
    </location>
</feature>
<dbReference type="GeneID" id="85323793"/>
<comment type="caution">
    <text evidence="3">The sequence shown here is derived from an EMBL/GenBank/DDBJ whole genome shotgun (WGS) entry which is preliminary data.</text>
</comment>
<keyword evidence="2" id="KW-0812">Transmembrane</keyword>
<dbReference type="AlphaFoldDB" id="A0AA40A0L6"/>
<accession>A0AA40A0L6</accession>
<evidence type="ECO:0000313" key="3">
    <source>
        <dbReference type="EMBL" id="KAK0707126.1"/>
    </source>
</evidence>
<sequence length="517" mass="54928">MEAQMVGKTQEICDPSSAFAFYYTACVDCVNGNTSGNNATVAASELDAKFGQYSLYCSGTAEKLDFSLTLSSAQYFSLSTKTLTELSTESYGLFATYHSTTTALVPIMSAFTFTTTVPSPTTVAVPTTATVLVTQTPTPSGSGSAWIAGAATGSIAGAAMIFGALLYRIRRRKQKRASAQSIIAEVLEPDLNRNKEQLELHGDSSIPRQELDGLTENTRPKEMEASPSPAQELEASPSPAQELEAAPPPVAPAQGLESASAKPLEIIGEPGERGFPNTSDHATGHRSWCMCLVPSSAAGLEASGPAFGTSPPSRILDKRRGQHWIMDKTTRVAKLASQRFTTLFNVLIGVSTLATLLLAFDGFHLRARVVNGCNVAYRNEAARETDRLAARDPGPGTRTTSSRHPLAWLINIRESIASRHAAVLAVRDLGRVSFTTNGLVSKISGDVVAFAYNLHRTNKKVALLEFLEMTSPANSISNRCGPSIAGTVSIAGTASTFATMPSRLPLITVLVPVYVCS</sequence>
<evidence type="ECO:0000256" key="2">
    <source>
        <dbReference type="SAM" id="Phobius"/>
    </source>
</evidence>
<feature type="transmembrane region" description="Helical" evidence="2">
    <location>
        <begin position="340"/>
        <end position="360"/>
    </location>
</feature>
<feature type="transmembrane region" description="Helical" evidence="2">
    <location>
        <begin position="145"/>
        <end position="167"/>
    </location>
</feature>
<organism evidence="3 4">
    <name type="scientific">Lasiosphaeria miniovina</name>
    <dbReference type="NCBI Taxonomy" id="1954250"/>
    <lineage>
        <taxon>Eukaryota</taxon>
        <taxon>Fungi</taxon>
        <taxon>Dikarya</taxon>
        <taxon>Ascomycota</taxon>
        <taxon>Pezizomycotina</taxon>
        <taxon>Sordariomycetes</taxon>
        <taxon>Sordariomycetidae</taxon>
        <taxon>Sordariales</taxon>
        <taxon>Lasiosphaeriaceae</taxon>
        <taxon>Lasiosphaeria</taxon>
    </lineage>
</organism>
<name>A0AA40A0L6_9PEZI</name>
<protein>
    <submittedName>
        <fullName evidence="3">Uncharacterized protein</fullName>
    </submittedName>
</protein>
<gene>
    <name evidence="3" type="ORF">B0T26DRAFT_680690</name>
</gene>
<evidence type="ECO:0000256" key="1">
    <source>
        <dbReference type="SAM" id="MobiDB-lite"/>
    </source>
</evidence>
<feature type="region of interest" description="Disordered" evidence="1">
    <location>
        <begin position="199"/>
        <end position="259"/>
    </location>
</feature>